<gene>
    <name evidence="2" type="ORF">FH5T_07990</name>
</gene>
<evidence type="ECO:0000259" key="1">
    <source>
        <dbReference type="SMART" id="SM01321"/>
    </source>
</evidence>
<keyword evidence="3" id="KW-1185">Reference proteome</keyword>
<dbReference type="InterPro" id="IPR036515">
    <property type="entry name" value="Transposase_17_sf"/>
</dbReference>
<dbReference type="InterPro" id="IPR002686">
    <property type="entry name" value="Transposase_17"/>
</dbReference>
<dbReference type="PANTHER" id="PTHR33360">
    <property type="entry name" value="TRANSPOSASE FOR INSERTION SEQUENCE ELEMENT IS200"/>
    <property type="match status" value="1"/>
</dbReference>
<dbReference type="Proteomes" id="UP000023772">
    <property type="component" value="Chromosome"/>
</dbReference>
<organism evidence="2 3">
    <name type="scientific">Draconibacterium orientale</name>
    <dbReference type="NCBI Taxonomy" id="1168034"/>
    <lineage>
        <taxon>Bacteria</taxon>
        <taxon>Pseudomonadati</taxon>
        <taxon>Bacteroidota</taxon>
        <taxon>Bacteroidia</taxon>
        <taxon>Marinilabiliales</taxon>
        <taxon>Prolixibacteraceae</taxon>
        <taxon>Draconibacterium</taxon>
    </lineage>
</organism>
<reference evidence="2 3" key="1">
    <citation type="submission" date="2014-03" db="EMBL/GenBank/DDBJ databases">
        <title>Complete genome sequence of a deeply braunched marine Bacteroidia bacterium Draconibacterium orientale type strain FH5T.</title>
        <authorList>
            <person name="Li X."/>
            <person name="Wang X."/>
            <person name="Xie Z."/>
            <person name="Du Z."/>
            <person name="Chen G."/>
        </authorList>
    </citation>
    <scope>NUCLEOTIDE SEQUENCE [LARGE SCALE GENOMIC DNA]</scope>
    <source>
        <strain evidence="2 3">FH5</strain>
    </source>
</reference>
<dbReference type="SMART" id="SM01321">
    <property type="entry name" value="Y1_Tnp"/>
    <property type="match status" value="1"/>
</dbReference>
<dbReference type="SUPFAM" id="SSF143422">
    <property type="entry name" value="Transposase IS200-like"/>
    <property type="match status" value="1"/>
</dbReference>
<protein>
    <submittedName>
        <fullName evidence="2">Transposase</fullName>
    </submittedName>
</protein>
<feature type="domain" description="Transposase IS200-like" evidence="1">
    <location>
        <begin position="5"/>
        <end position="119"/>
    </location>
</feature>
<name>A0ABN4CW27_9BACT</name>
<evidence type="ECO:0000313" key="3">
    <source>
        <dbReference type="Proteomes" id="UP000023772"/>
    </source>
</evidence>
<dbReference type="Gene3D" id="3.30.70.1290">
    <property type="entry name" value="Transposase IS200-like"/>
    <property type="match status" value="1"/>
</dbReference>
<accession>A0ABN4CW27</accession>
<dbReference type="Pfam" id="PF01797">
    <property type="entry name" value="Y1_Tnp"/>
    <property type="match status" value="1"/>
</dbReference>
<sequence length="146" mass="17140">MKIEYNNLYTHFILTTYKRMAFISEKSRERIEKYITGIVSHQNSKLYAIYANPEHVHFLVSRSPYISEEELLEIVAGSTERFINSNKLVAGKFAWQQAASAFSISKSDVDRVCKYILNQPGHHKKTTFEEEYQKFIEHYQTGNKNH</sequence>
<proteinExistence type="predicted"/>
<evidence type="ECO:0000313" key="2">
    <source>
        <dbReference type="EMBL" id="AHW59556.1"/>
    </source>
</evidence>
<dbReference type="EMBL" id="CP007451">
    <property type="protein sequence ID" value="AHW59556.1"/>
    <property type="molecule type" value="Genomic_DNA"/>
</dbReference>
<dbReference type="PANTHER" id="PTHR33360:SF2">
    <property type="entry name" value="TRANSPOSASE FOR INSERTION SEQUENCE ELEMENT IS200"/>
    <property type="match status" value="1"/>
</dbReference>